<dbReference type="Gene3D" id="3.40.50.2300">
    <property type="match status" value="1"/>
</dbReference>
<dbReference type="Gene3D" id="1.10.10.10">
    <property type="entry name" value="Winged helix-like DNA-binding domain superfamily/Winged helix DNA-binding domain"/>
    <property type="match status" value="1"/>
</dbReference>
<dbReference type="SMART" id="SM00421">
    <property type="entry name" value="HTH_LUXR"/>
    <property type="match status" value="1"/>
</dbReference>
<sequence>MFPVEGTIARESSGWRPRPISVVLIDGHDAVRAGIEAWCDAADPPIKIVAEIASHQAVFGPGGHTFTNGDVVVFDPQFDDGPPRFDILSRLRQSGCRVIVYSRLSGDEVILTSLDLGAVSYVVKAAGKEHLIAAVQSVRAPVPYVGPQMATALLKARTIGRTNLSVREKEVLVSWLQTESKEVVAKRFGIAPATVRTHLQRIREKYEAVGRRAPTKSALLARAIEDGLLSLDSLDFDRLDETVDNMLSA</sequence>
<organism evidence="4 5">
    <name type="scientific">[Mycobacterium] kokjensenii</name>
    <dbReference type="NCBI Taxonomy" id="3064287"/>
    <lineage>
        <taxon>Bacteria</taxon>
        <taxon>Bacillati</taxon>
        <taxon>Actinomycetota</taxon>
        <taxon>Actinomycetes</taxon>
        <taxon>Mycobacteriales</taxon>
        <taxon>Mycobacteriaceae</taxon>
        <taxon>Mycolicibacter</taxon>
    </lineage>
</organism>
<feature type="modified residue" description="4-aspartylphosphate" evidence="2">
    <location>
        <position position="75"/>
    </location>
</feature>
<dbReference type="InterPro" id="IPR016032">
    <property type="entry name" value="Sig_transdc_resp-reg_C-effctor"/>
</dbReference>
<keyword evidence="5" id="KW-1185">Reference proteome</keyword>
<dbReference type="PROSITE" id="PS50110">
    <property type="entry name" value="RESPONSE_REGULATORY"/>
    <property type="match status" value="1"/>
</dbReference>
<dbReference type="InterPro" id="IPR001789">
    <property type="entry name" value="Sig_transdc_resp-reg_receiver"/>
</dbReference>
<feature type="domain" description="Response regulatory" evidence="3">
    <location>
        <begin position="21"/>
        <end position="139"/>
    </location>
</feature>
<keyword evidence="2" id="KW-0597">Phosphoprotein</keyword>
<evidence type="ECO:0000313" key="4">
    <source>
        <dbReference type="EMBL" id="CAJ1501228.1"/>
    </source>
</evidence>
<evidence type="ECO:0000313" key="5">
    <source>
        <dbReference type="Proteomes" id="UP001190336"/>
    </source>
</evidence>
<dbReference type="SUPFAM" id="SSF46894">
    <property type="entry name" value="C-terminal effector domain of the bipartite response regulators"/>
    <property type="match status" value="1"/>
</dbReference>
<dbReference type="InterPro" id="IPR036388">
    <property type="entry name" value="WH-like_DNA-bd_sf"/>
</dbReference>
<dbReference type="PANTHER" id="PTHR43214">
    <property type="entry name" value="TWO-COMPONENT RESPONSE REGULATOR"/>
    <property type="match status" value="1"/>
</dbReference>
<name>A0ABM9LLS7_9MYCO</name>
<evidence type="ECO:0000256" key="2">
    <source>
        <dbReference type="PROSITE-ProRule" id="PRU00169"/>
    </source>
</evidence>
<dbReference type="EMBL" id="OY726394">
    <property type="protein sequence ID" value="CAJ1501228.1"/>
    <property type="molecule type" value="Genomic_DNA"/>
</dbReference>
<dbReference type="SUPFAM" id="SSF52172">
    <property type="entry name" value="CheY-like"/>
    <property type="match status" value="1"/>
</dbReference>
<keyword evidence="1" id="KW-0238">DNA-binding</keyword>
<evidence type="ECO:0000259" key="3">
    <source>
        <dbReference type="PROSITE" id="PS50110"/>
    </source>
</evidence>
<gene>
    <name evidence="4" type="ORF">MU0083_002631</name>
</gene>
<evidence type="ECO:0000256" key="1">
    <source>
        <dbReference type="ARBA" id="ARBA00023125"/>
    </source>
</evidence>
<protein>
    <submittedName>
        <fullName evidence="4">Response regulator transcription factor</fullName>
    </submittedName>
</protein>
<dbReference type="Pfam" id="PF00196">
    <property type="entry name" value="GerE"/>
    <property type="match status" value="1"/>
</dbReference>
<accession>A0ABM9LLS7</accession>
<dbReference type="InterPro" id="IPR011006">
    <property type="entry name" value="CheY-like_superfamily"/>
</dbReference>
<reference evidence="4 5" key="1">
    <citation type="submission" date="2023-08" db="EMBL/GenBank/DDBJ databases">
        <authorList>
            <person name="Folkvardsen B D."/>
            <person name="Norman A."/>
        </authorList>
    </citation>
    <scope>NUCLEOTIDE SEQUENCE [LARGE SCALE GENOMIC DNA]</scope>
    <source>
        <strain evidence="4 5">Mu0083</strain>
    </source>
</reference>
<dbReference type="InterPro" id="IPR000792">
    <property type="entry name" value="Tscrpt_reg_LuxR_C"/>
</dbReference>
<dbReference type="Proteomes" id="UP001190336">
    <property type="component" value="Chromosome"/>
</dbReference>
<proteinExistence type="predicted"/>
<dbReference type="RefSeq" id="WP_308473385.1">
    <property type="nucleotide sequence ID" value="NZ_OY726394.1"/>
</dbReference>
<dbReference type="InterPro" id="IPR039420">
    <property type="entry name" value="WalR-like"/>
</dbReference>